<keyword evidence="8" id="KW-0472">Membrane</keyword>
<feature type="compositionally biased region" description="Basic and acidic residues" evidence="7">
    <location>
        <begin position="1"/>
        <end position="15"/>
    </location>
</feature>
<evidence type="ECO:0000256" key="1">
    <source>
        <dbReference type="ARBA" id="ARBA00005228"/>
    </source>
</evidence>
<evidence type="ECO:0000313" key="12">
    <source>
        <dbReference type="Proteomes" id="UP001212841"/>
    </source>
</evidence>
<dbReference type="InterPro" id="IPR051543">
    <property type="entry name" value="Serine_Peptidase_S9A"/>
</dbReference>
<dbReference type="PANTHER" id="PTHR11757">
    <property type="entry name" value="PROTEASE FAMILY S9A OLIGOPEPTIDASE"/>
    <property type="match status" value="1"/>
</dbReference>
<keyword evidence="8" id="KW-1133">Transmembrane helix</keyword>
<comment type="caution">
    <text evidence="11">The sequence shown here is derived from an EMBL/GenBank/DDBJ whole genome shotgun (WGS) entry which is preliminary data.</text>
</comment>
<evidence type="ECO:0000256" key="5">
    <source>
        <dbReference type="ARBA" id="ARBA00045448"/>
    </source>
</evidence>
<dbReference type="SUPFAM" id="SSF50993">
    <property type="entry name" value="Peptidase/esterase 'gauge' domain"/>
    <property type="match status" value="1"/>
</dbReference>
<dbReference type="EMBL" id="JADGJD010001560">
    <property type="protein sequence ID" value="KAJ3040414.1"/>
    <property type="molecule type" value="Genomic_DNA"/>
</dbReference>
<evidence type="ECO:0000256" key="4">
    <source>
        <dbReference type="ARBA" id="ARBA00022825"/>
    </source>
</evidence>
<proteinExistence type="inferred from homology"/>
<feature type="non-terminal residue" evidence="11">
    <location>
        <position position="1"/>
    </location>
</feature>
<dbReference type="Gene3D" id="3.40.50.1820">
    <property type="entry name" value="alpha/beta hydrolase"/>
    <property type="match status" value="2"/>
</dbReference>
<keyword evidence="8" id="KW-0812">Transmembrane</keyword>
<sequence length="721" mass="80472">MKDLETQALIDGKDEQELDDSTSASNGPKYPNSSKTSTSGTGITPWLMVKGSQAKSKLSKRRLRIVLTATAFIIFTILILSTISSQKTTPSTPSQSPVSPLIPPIAKKSSSTVTVQGINITDNYTWLRNYDTDPDVSAYIQAENNYTDVYMIPTLKLQQTLRKELSESALRLRQRGLINNRKRDYSVDTSLAGGCETIDDRMSSFWEFGLYVYWIEYPGSGTYPVYKRRKRITQSSPSTSCGCFFAPEKPEQTVLDTSLMIPKDASYFYVGAFEVSPYNEDLLAYSLDLTGSERYTLHLHNISSSTSIPSTISDTYYSVRWAPSTEPRHCVYYNTNDEKYGTPMHIYRTCLVHWDTVETELVISQTDPTLTANLEATVDGGYLFAAMVGQITSTHHLLSAPSGPVSSPQQLFKLQIGTLNDIEHRALHFYIRTNANGAYNFQIIRLPVSRVVNGDFANITLDEIVKNLDSHNGTMILQHSSTTYLEKMEVFRNHMAVWYRINGLRNFFAFDLTSEPTIAQPIEFGDTNNPVKQVYALLPSTISEMDERLYRTSNTSCLVFSNSSFVEGKKVWAYDFNTSTTTLILDSSSPPPSLRLEQTRIWAPSTDGVKVPISVLYPSNATKPMPLLLLAYGAYGGTIETPYTPHFDPLLKRGMAIAICHPRGDADMGYDWYLSGKFEFKRNTFLDVKACMKALVDQGITERGRIAVLGRSAGGLVAGSV</sequence>
<dbReference type="GO" id="GO:0004252">
    <property type="term" value="F:serine-type endopeptidase activity"/>
    <property type="evidence" value="ECO:0007669"/>
    <property type="project" value="UniProtKB-UniRule"/>
</dbReference>
<name>A0AAD5S3E4_9FUNG</name>
<reference evidence="11" key="1">
    <citation type="submission" date="2020-05" db="EMBL/GenBank/DDBJ databases">
        <title>Phylogenomic resolution of chytrid fungi.</title>
        <authorList>
            <person name="Stajich J.E."/>
            <person name="Amses K."/>
            <person name="Simmons R."/>
            <person name="Seto K."/>
            <person name="Myers J."/>
            <person name="Bonds A."/>
            <person name="Quandt C.A."/>
            <person name="Barry K."/>
            <person name="Liu P."/>
            <person name="Grigoriev I."/>
            <person name="Longcore J.E."/>
            <person name="James T.Y."/>
        </authorList>
    </citation>
    <scope>NUCLEOTIDE SEQUENCE</scope>
    <source>
        <strain evidence="11">JEL0318</strain>
    </source>
</reference>
<evidence type="ECO:0000259" key="10">
    <source>
        <dbReference type="Pfam" id="PF02897"/>
    </source>
</evidence>
<evidence type="ECO:0000256" key="8">
    <source>
        <dbReference type="SAM" id="Phobius"/>
    </source>
</evidence>
<dbReference type="GO" id="GO:0006508">
    <property type="term" value="P:proteolysis"/>
    <property type="evidence" value="ECO:0007669"/>
    <property type="project" value="UniProtKB-KW"/>
</dbReference>
<feature type="transmembrane region" description="Helical" evidence="8">
    <location>
        <begin position="65"/>
        <end position="83"/>
    </location>
</feature>
<accession>A0AAD5S3E4</accession>
<evidence type="ECO:0000256" key="2">
    <source>
        <dbReference type="ARBA" id="ARBA00022670"/>
    </source>
</evidence>
<keyword evidence="12" id="KW-1185">Reference proteome</keyword>
<evidence type="ECO:0000313" key="11">
    <source>
        <dbReference type="EMBL" id="KAJ3040414.1"/>
    </source>
</evidence>
<dbReference type="PRINTS" id="PR00862">
    <property type="entry name" value="PROLIGOPTASE"/>
</dbReference>
<organism evidence="11 12">
    <name type="scientific">Rhizophlyctis rosea</name>
    <dbReference type="NCBI Taxonomy" id="64517"/>
    <lineage>
        <taxon>Eukaryota</taxon>
        <taxon>Fungi</taxon>
        <taxon>Fungi incertae sedis</taxon>
        <taxon>Chytridiomycota</taxon>
        <taxon>Chytridiomycota incertae sedis</taxon>
        <taxon>Chytridiomycetes</taxon>
        <taxon>Rhizophlyctidales</taxon>
        <taxon>Rhizophlyctidaceae</taxon>
        <taxon>Rhizophlyctis</taxon>
    </lineage>
</organism>
<keyword evidence="4 6" id="KW-0720">Serine protease</keyword>
<keyword evidence="3 6" id="KW-0378">Hydrolase</keyword>
<dbReference type="EC" id="3.4.21.-" evidence="6"/>
<feature type="domain" description="Peptidase S9A N-terminal" evidence="10">
    <location>
        <begin position="199"/>
        <end position="583"/>
    </location>
</feature>
<protein>
    <recommendedName>
        <fullName evidence="6">Prolyl endopeptidase</fullName>
        <ecNumber evidence="6">3.4.21.-</ecNumber>
    </recommendedName>
</protein>
<feature type="region of interest" description="Disordered" evidence="7">
    <location>
        <begin position="1"/>
        <end position="42"/>
    </location>
</feature>
<dbReference type="SUPFAM" id="SSF53474">
    <property type="entry name" value="alpha/beta-Hydrolases"/>
    <property type="match status" value="1"/>
</dbReference>
<dbReference type="InterPro" id="IPR002470">
    <property type="entry name" value="Peptidase_S9A"/>
</dbReference>
<dbReference type="InterPro" id="IPR029058">
    <property type="entry name" value="AB_hydrolase_fold"/>
</dbReference>
<dbReference type="InterPro" id="IPR023302">
    <property type="entry name" value="Pept_S9A_N"/>
</dbReference>
<comment type="similarity">
    <text evidence="1 6">Belongs to the peptidase S9A family.</text>
</comment>
<evidence type="ECO:0000256" key="6">
    <source>
        <dbReference type="RuleBase" id="RU368024"/>
    </source>
</evidence>
<dbReference type="PANTHER" id="PTHR11757:SF19">
    <property type="entry name" value="PROLYL ENDOPEPTIDASE-LIKE"/>
    <property type="match status" value="1"/>
</dbReference>
<dbReference type="Pfam" id="PF02897">
    <property type="entry name" value="Peptidase_S9_N"/>
    <property type="match status" value="2"/>
</dbReference>
<gene>
    <name evidence="11" type="ORF">HK097_002571</name>
</gene>
<dbReference type="InterPro" id="IPR001375">
    <property type="entry name" value="Peptidase_S9_cat"/>
</dbReference>
<dbReference type="Pfam" id="PF00326">
    <property type="entry name" value="Peptidase_S9"/>
    <property type="match status" value="1"/>
</dbReference>
<feature type="domain" description="Peptidase S9A N-terminal" evidence="10">
    <location>
        <begin position="103"/>
        <end position="167"/>
    </location>
</feature>
<evidence type="ECO:0000259" key="9">
    <source>
        <dbReference type="Pfam" id="PF00326"/>
    </source>
</evidence>
<feature type="compositionally biased region" description="Low complexity" evidence="7">
    <location>
        <begin position="33"/>
        <end position="42"/>
    </location>
</feature>
<dbReference type="AlphaFoldDB" id="A0AAD5S3E4"/>
<keyword evidence="2 6" id="KW-0645">Protease</keyword>
<evidence type="ECO:0000256" key="7">
    <source>
        <dbReference type="SAM" id="MobiDB-lite"/>
    </source>
</evidence>
<comment type="function">
    <text evidence="5">Serine peptidase whose precise substrate specificity remains unclear. Does not cleave peptides after a arginine or lysine residue. Regulates trans-Golgi network morphology and sorting by regulating the membrane binding of the AP-1 complex. May play a role in the regulation of synaptic vesicle exocytosis.</text>
</comment>
<dbReference type="Gene3D" id="2.130.10.120">
    <property type="entry name" value="Prolyl oligopeptidase, N-terminal domain"/>
    <property type="match status" value="1"/>
</dbReference>
<evidence type="ECO:0000256" key="3">
    <source>
        <dbReference type="ARBA" id="ARBA00022801"/>
    </source>
</evidence>
<feature type="domain" description="Peptidase S9 prolyl oligopeptidase catalytic" evidence="9">
    <location>
        <begin position="650"/>
        <end position="720"/>
    </location>
</feature>
<dbReference type="Proteomes" id="UP001212841">
    <property type="component" value="Unassembled WGS sequence"/>
</dbReference>